<dbReference type="InterPro" id="IPR025452">
    <property type="entry name" value="DUF4218"/>
</dbReference>
<reference evidence="5" key="2">
    <citation type="journal article" date="2005" name="Nature">
        <title>The map-based sequence of the rice genome.</title>
        <authorList>
            <consortium name="International rice genome sequencing project (IRGSP)"/>
            <person name="Matsumoto T."/>
            <person name="Wu J."/>
            <person name="Kanamori H."/>
            <person name="Katayose Y."/>
            <person name="Fujisawa M."/>
            <person name="Namiki N."/>
            <person name="Mizuno H."/>
            <person name="Yamamoto K."/>
            <person name="Antonio B.A."/>
            <person name="Baba T."/>
            <person name="Sakata K."/>
            <person name="Nagamura Y."/>
            <person name="Aoki H."/>
            <person name="Arikawa K."/>
            <person name="Arita K."/>
            <person name="Bito T."/>
            <person name="Chiden Y."/>
            <person name="Fujitsuka N."/>
            <person name="Fukunaka R."/>
            <person name="Hamada M."/>
            <person name="Harada C."/>
            <person name="Hayashi A."/>
            <person name="Hijishita S."/>
            <person name="Honda M."/>
            <person name="Hosokawa S."/>
            <person name="Ichikawa Y."/>
            <person name="Idonuma A."/>
            <person name="Iijima M."/>
            <person name="Ikeda M."/>
            <person name="Ikeno M."/>
            <person name="Ito K."/>
            <person name="Ito S."/>
            <person name="Ito T."/>
            <person name="Ito Y."/>
            <person name="Ito Y."/>
            <person name="Iwabuchi A."/>
            <person name="Kamiya K."/>
            <person name="Karasawa W."/>
            <person name="Kurita K."/>
            <person name="Katagiri S."/>
            <person name="Kikuta A."/>
            <person name="Kobayashi H."/>
            <person name="Kobayashi N."/>
            <person name="Machita K."/>
            <person name="Maehara T."/>
            <person name="Masukawa M."/>
            <person name="Mizubayashi T."/>
            <person name="Mukai Y."/>
            <person name="Nagasaki H."/>
            <person name="Nagata Y."/>
            <person name="Naito S."/>
            <person name="Nakashima M."/>
            <person name="Nakama Y."/>
            <person name="Nakamichi Y."/>
            <person name="Nakamura M."/>
            <person name="Meguro A."/>
            <person name="Negishi M."/>
            <person name="Ohta I."/>
            <person name="Ohta T."/>
            <person name="Okamoto M."/>
            <person name="Ono N."/>
            <person name="Saji S."/>
            <person name="Sakaguchi M."/>
            <person name="Sakai K."/>
            <person name="Shibata M."/>
            <person name="Shimokawa T."/>
            <person name="Song J."/>
            <person name="Takazaki Y."/>
            <person name="Terasawa K."/>
            <person name="Tsugane M."/>
            <person name="Tsuji K."/>
            <person name="Ueda S."/>
            <person name="Waki K."/>
            <person name="Yamagata H."/>
            <person name="Yamamoto M."/>
            <person name="Yamamoto S."/>
            <person name="Yamane H."/>
            <person name="Yoshiki S."/>
            <person name="Yoshihara R."/>
            <person name="Yukawa K."/>
            <person name="Zhong H."/>
            <person name="Yano M."/>
            <person name="Yuan Q."/>
            <person name="Ouyang S."/>
            <person name="Liu J."/>
            <person name="Jones K.M."/>
            <person name="Gansberger K."/>
            <person name="Moffat K."/>
            <person name="Hill J."/>
            <person name="Bera J."/>
            <person name="Fadrosh D."/>
            <person name="Jin S."/>
            <person name="Johri S."/>
            <person name="Kim M."/>
            <person name="Overton L."/>
            <person name="Reardon M."/>
            <person name="Tsitrin T."/>
            <person name="Vuong H."/>
            <person name="Weaver B."/>
            <person name="Ciecko A."/>
            <person name="Tallon L."/>
            <person name="Jackson J."/>
            <person name="Pai G."/>
            <person name="Aken S.V."/>
            <person name="Utterback T."/>
            <person name="Reidmuller S."/>
            <person name="Feldblyum T."/>
            <person name="Hsiao J."/>
            <person name="Zismann V."/>
            <person name="Iobst S."/>
            <person name="de Vazeille A.R."/>
            <person name="Buell C.R."/>
            <person name="Ying K."/>
            <person name="Li Y."/>
            <person name="Lu T."/>
            <person name="Huang Y."/>
            <person name="Zhao Q."/>
            <person name="Feng Q."/>
            <person name="Zhang L."/>
            <person name="Zhu J."/>
            <person name="Weng Q."/>
            <person name="Mu J."/>
            <person name="Lu Y."/>
            <person name="Fan D."/>
            <person name="Liu Y."/>
            <person name="Guan J."/>
            <person name="Zhang Y."/>
            <person name="Yu S."/>
            <person name="Liu X."/>
            <person name="Zhang Y."/>
            <person name="Hong G."/>
            <person name="Han B."/>
            <person name="Choisne N."/>
            <person name="Demange N."/>
            <person name="Orjeda G."/>
            <person name="Samain S."/>
            <person name="Cattolico L."/>
            <person name="Pelletier E."/>
            <person name="Couloux A."/>
            <person name="Segurens B."/>
            <person name="Wincker P."/>
            <person name="D'Hont A."/>
            <person name="Scarpelli C."/>
            <person name="Weissenbach J."/>
            <person name="Salanoubat M."/>
            <person name="Quetier F."/>
            <person name="Yu Y."/>
            <person name="Kim H.R."/>
            <person name="Rambo T."/>
            <person name="Currie J."/>
            <person name="Collura K."/>
            <person name="Luo M."/>
            <person name="Yang T."/>
            <person name="Ammiraju J.S.S."/>
            <person name="Engler F."/>
            <person name="Soderlund C."/>
            <person name="Wing R.A."/>
            <person name="Palmer L.E."/>
            <person name="de la Bastide M."/>
            <person name="Spiegel L."/>
            <person name="Nascimento L."/>
            <person name="Zutavern T."/>
            <person name="O'Shaughnessy A."/>
            <person name="Dike S."/>
            <person name="Dedhia N."/>
            <person name="Preston R."/>
            <person name="Balija V."/>
            <person name="McCombie W.R."/>
            <person name="Chow T."/>
            <person name="Chen H."/>
            <person name="Chung M."/>
            <person name="Chen C."/>
            <person name="Shaw J."/>
            <person name="Wu H."/>
            <person name="Hsiao K."/>
            <person name="Chao Y."/>
            <person name="Chu M."/>
            <person name="Cheng C."/>
            <person name="Hour A."/>
            <person name="Lee P."/>
            <person name="Lin S."/>
            <person name="Lin Y."/>
            <person name="Liou J."/>
            <person name="Liu S."/>
            <person name="Hsing Y."/>
            <person name="Raghuvanshi S."/>
            <person name="Mohanty A."/>
            <person name="Bharti A.K."/>
            <person name="Gaur A."/>
            <person name="Gupta V."/>
            <person name="Kumar D."/>
            <person name="Ravi V."/>
            <person name="Vij S."/>
            <person name="Kapur A."/>
            <person name="Khurana P."/>
            <person name="Khurana P."/>
            <person name="Khurana J.P."/>
            <person name="Tyagi A.K."/>
            <person name="Gaikwad K."/>
            <person name="Singh A."/>
            <person name="Dalal V."/>
            <person name="Srivastava S."/>
            <person name="Dixit A."/>
            <person name="Pal A.K."/>
            <person name="Ghazi I.A."/>
            <person name="Yadav M."/>
            <person name="Pandit A."/>
            <person name="Bhargava A."/>
            <person name="Sureshbabu K."/>
            <person name="Batra K."/>
            <person name="Sharma T.R."/>
            <person name="Mohapatra T."/>
            <person name="Singh N.K."/>
            <person name="Messing J."/>
            <person name="Nelson A.B."/>
            <person name="Fuks G."/>
            <person name="Kavchok S."/>
            <person name="Keizer G."/>
            <person name="Linton E."/>
            <person name="Llaca V."/>
            <person name="Song R."/>
            <person name="Tanyolac B."/>
            <person name="Young S."/>
            <person name="Ho-Il K."/>
            <person name="Hahn J.H."/>
            <person name="Sangsakoo G."/>
            <person name="Vanavichit A."/>
            <person name="de Mattos Luiz.A.T."/>
            <person name="Zimmer P.D."/>
            <person name="Malone G."/>
            <person name="Dellagostin O."/>
            <person name="de Oliveira A.C."/>
            <person name="Bevan M."/>
            <person name="Bancroft I."/>
            <person name="Minx P."/>
            <person name="Cordum H."/>
            <person name="Wilson R."/>
            <person name="Cheng Z."/>
            <person name="Jin W."/>
            <person name="Jiang J."/>
            <person name="Leong S.A."/>
            <person name="Iwama H."/>
            <person name="Gojobori T."/>
            <person name="Itoh T."/>
            <person name="Niimura Y."/>
            <person name="Fujii Y."/>
            <person name="Habara T."/>
            <person name="Sakai H."/>
            <person name="Sato Y."/>
            <person name="Wilson G."/>
            <person name="Kumar K."/>
            <person name="McCouch S."/>
            <person name="Juretic N."/>
            <person name="Hoen D."/>
            <person name="Wright S."/>
            <person name="Bruskiewich R."/>
            <person name="Bureau T."/>
            <person name="Miyao A."/>
            <person name="Hirochika H."/>
            <person name="Nishikawa T."/>
            <person name="Kadowaki K."/>
            <person name="Sugiura M."/>
            <person name="Burr B."/>
            <person name="Sasaki T."/>
        </authorList>
    </citation>
    <scope>NUCLEOTIDE SEQUENCE [LARGE SCALE GENOMIC DNA]</scope>
    <source>
        <strain evidence="5">cv. Nipponbare</strain>
    </source>
</reference>
<reference evidence="3" key="1">
    <citation type="submission" date="2002-09" db="EMBL/GenBank/DDBJ databases">
        <authorList>
            <person name="Buell R."/>
        </authorList>
    </citation>
    <scope>NUCLEOTIDE SEQUENCE</scope>
</reference>
<dbReference type="PANTHER" id="PTHR10775">
    <property type="entry name" value="OS08G0208400 PROTEIN"/>
    <property type="match status" value="1"/>
</dbReference>
<accession>Q8GSC6</accession>
<feature type="domain" description="Transposase-associated" evidence="2">
    <location>
        <begin position="3"/>
        <end position="79"/>
    </location>
</feature>
<evidence type="ECO:0000259" key="1">
    <source>
        <dbReference type="Pfam" id="PF13960"/>
    </source>
</evidence>
<dbReference type="Pfam" id="PF13963">
    <property type="entry name" value="Transpos_assoc"/>
    <property type="match status" value="1"/>
</dbReference>
<dbReference type="InterPro" id="IPR004242">
    <property type="entry name" value="Transposase_21"/>
</dbReference>
<dbReference type="Pfam" id="PF02992">
    <property type="entry name" value="Transposase_21"/>
    <property type="match status" value="1"/>
</dbReference>
<reference evidence="4" key="4">
    <citation type="submission" date="2006-01" db="EMBL/GenBank/DDBJ databases">
        <title>Oryza sativa chromosome 10 BAC OSJNBa0056A15 genomic sequence.</title>
        <authorList>
            <person name="Buell C.R."/>
            <person name="Yuan Q."/>
            <person name="Ouyang S."/>
            <person name="Liu J."/>
            <person name="Gansberger K."/>
            <person name="Jones K.M."/>
            <person name="Overton II L.L."/>
            <person name="Tsitrin T."/>
            <person name="Kim M.M."/>
            <person name="Bera J.J."/>
            <person name="Jin S.S."/>
            <person name="Fadrosh D.W."/>
            <person name="Tallon L.J."/>
            <person name="Koo H."/>
            <person name="Zismann V."/>
            <person name="Hsiao J."/>
            <person name="Blunt S."/>
            <person name="Vanaken S.S."/>
            <person name="Riedmuller S.B."/>
            <person name="Utterback T.T."/>
            <person name="Feldblyum T.V."/>
            <person name="Yang Q.Q."/>
            <person name="Haas B.J."/>
            <person name="Suh B.B."/>
            <person name="Peterson J.J."/>
            <person name="Quackenbush J."/>
            <person name="White O."/>
            <person name="Salzberg S.L."/>
            <person name="Fraser C.M."/>
        </authorList>
    </citation>
    <scope>NUCLEOTIDE SEQUENCE</scope>
</reference>
<organism evidence="3 5">
    <name type="scientific">Oryza sativa subsp. japonica</name>
    <name type="common">Rice</name>
    <dbReference type="NCBI Taxonomy" id="39947"/>
    <lineage>
        <taxon>Eukaryota</taxon>
        <taxon>Viridiplantae</taxon>
        <taxon>Streptophyta</taxon>
        <taxon>Embryophyta</taxon>
        <taxon>Tracheophyta</taxon>
        <taxon>Spermatophyta</taxon>
        <taxon>Magnoliopsida</taxon>
        <taxon>Liliopsida</taxon>
        <taxon>Poales</taxon>
        <taxon>Poaceae</taxon>
        <taxon>BOP clade</taxon>
        <taxon>Oryzoideae</taxon>
        <taxon>Oryzeae</taxon>
        <taxon>Oryzinae</taxon>
        <taxon>Oryza</taxon>
        <taxon>Oryza sativa</taxon>
    </lineage>
</organism>
<dbReference type="AlphaFoldDB" id="Q8GSC6"/>
<dbReference type="Proteomes" id="UP000000763">
    <property type="component" value="Chromosome 10"/>
</dbReference>
<protein>
    <submittedName>
        <fullName evidence="4">TNP2-like protein</fullName>
    </submittedName>
    <submittedName>
        <fullName evidence="3">Transposon protein</fullName>
    </submittedName>
</protein>
<name>Q8GSC6_ORYSJ</name>
<dbReference type="InterPro" id="IPR029480">
    <property type="entry name" value="Transpos_assoc"/>
</dbReference>
<dbReference type="EMBL" id="AC099042">
    <property type="protein sequence ID" value="AAN08256.1"/>
    <property type="molecule type" value="Genomic_DNA"/>
</dbReference>
<evidence type="ECO:0000313" key="5">
    <source>
        <dbReference type="Proteomes" id="UP000000763"/>
    </source>
</evidence>
<evidence type="ECO:0000313" key="4">
    <source>
        <dbReference type="EMBL" id="AAN16333.1"/>
    </source>
</evidence>
<proteinExistence type="predicted"/>
<dbReference type="Pfam" id="PF13960">
    <property type="entry name" value="DUF4218"/>
    <property type="match status" value="1"/>
</dbReference>
<feature type="domain" description="DUF4218" evidence="1">
    <location>
        <begin position="453"/>
        <end position="555"/>
    </location>
</feature>
<sequence length="575" mass="66890">MDRTWMYNTKRAHPTFLKEAAKFVELAKAHAASENLRSIFCPCKVCKNEILLQDLNEVLSHIVERGFKKGYKIWTFHGEAGIENEGIDFDLEDMLRHVEPEILTGTRRGLDNWEALEKAAKELLYDEAKGCDKDYLVLRSVLELLRLKARHGWSDTSFNDLMDLLGVMLPKPNLLLTNTYQAKKLICPLSLGVQKIHACENHCVLYRKEFADLDSCPTCGTSRYKTGNGASDGEVVDKDDAPVDENKKIPRKVMWYLPVKDRLKRLYYNRDDAELMRWHQEGRNIDGPRQPGINIDVFLEPLMEDMQELWEEGLRMWDEYRREHFTLHAIIVVTINDLPANFSFSGQFKGKFGCLICIDKTSYKYLTSSSKGVYMHHRQFLPQRHRWCAKARLFDNTVENFLAPKTRTGRSVFKLTKNIKMLTVFLPIAIRVVKPVHTRLVITKLCYFFNRVSQKVFDPKELGPLQTFAIETTCQLEMFFPLAYFNMMEHLIVHIVPQIIEIGPLYLHEMWAYERYMSVLKGYVCNRAHPEGSMIEEYTTEEVVECCIDYMKDAEPIGVTPCHTLKFFPKPKLNL</sequence>
<evidence type="ECO:0000259" key="2">
    <source>
        <dbReference type="Pfam" id="PF13963"/>
    </source>
</evidence>
<dbReference type="PANTHER" id="PTHR10775:SF169">
    <property type="entry name" value="TRANSPOSASE"/>
    <property type="match status" value="1"/>
</dbReference>
<dbReference type="EMBL" id="AC104615">
    <property type="protein sequence ID" value="AAN16333.1"/>
    <property type="molecule type" value="Genomic_DNA"/>
</dbReference>
<reference evidence="5" key="5">
    <citation type="journal article" date="2008" name="Nucleic Acids Res.">
        <title>The rice annotation project database (RAP-DB): 2008 update.</title>
        <authorList>
            <consortium name="The rice annotation project (RAP)"/>
        </authorList>
    </citation>
    <scope>GENOME REANNOTATION</scope>
    <source>
        <strain evidence="5">cv. Nipponbare</strain>
    </source>
</reference>
<reference evidence="3" key="3">
    <citation type="submission" date="2005-04" db="EMBL/GenBank/DDBJ databases">
        <title>Oryza sativa chromosome 10 BAC OSJNBa0041L14 genomic sequence.</title>
        <authorList>
            <person name="Buell C.R."/>
            <person name="Yuan Q."/>
            <person name="Ouyang S."/>
            <person name="Liu J."/>
            <person name="Gansberger K."/>
            <person name="Jones K.M."/>
            <person name="Overton II L.L."/>
            <person name="Tsitrin T."/>
            <person name="Kim M.M."/>
            <person name="Bera J.J."/>
            <person name="Jin S.S."/>
            <person name="Fadrosh D.W."/>
            <person name="Tallon L.J."/>
            <person name="Koo H."/>
            <person name="Zismann V."/>
            <person name="Hsiao J."/>
            <person name="Blunt S."/>
            <person name="Vanaken S.S."/>
            <person name="Riedmuller S.B."/>
            <person name="Utterback T.T."/>
            <person name="Feldblyum T.V."/>
            <person name="Yang Q.Q."/>
            <person name="Haas B.J."/>
            <person name="Suh B.B."/>
            <person name="Peterson J.J."/>
            <person name="Quackenbush J."/>
            <person name="White O."/>
            <person name="Salzberg S.L."/>
            <person name="Fraser C.M."/>
        </authorList>
    </citation>
    <scope>NUCLEOTIDE SEQUENCE</scope>
</reference>
<gene>
    <name evidence="3" type="ORF">OSJNBa0041L14.9</name>
    <name evidence="4" type="ORF">OSJNBa0056A15.25</name>
</gene>
<evidence type="ECO:0000313" key="3">
    <source>
        <dbReference type="EMBL" id="AAN08256.1"/>
    </source>
</evidence>